<proteinExistence type="predicted"/>
<protein>
    <submittedName>
        <fullName evidence="1">Uncharacterized protein</fullName>
    </submittedName>
</protein>
<dbReference type="EMBL" id="MU006593">
    <property type="protein sequence ID" value="KAF2743877.1"/>
    <property type="molecule type" value="Genomic_DNA"/>
</dbReference>
<organism evidence="1 2">
    <name type="scientific">Sporormia fimetaria CBS 119925</name>
    <dbReference type="NCBI Taxonomy" id="1340428"/>
    <lineage>
        <taxon>Eukaryota</taxon>
        <taxon>Fungi</taxon>
        <taxon>Dikarya</taxon>
        <taxon>Ascomycota</taxon>
        <taxon>Pezizomycotina</taxon>
        <taxon>Dothideomycetes</taxon>
        <taxon>Pleosporomycetidae</taxon>
        <taxon>Pleosporales</taxon>
        <taxon>Sporormiaceae</taxon>
        <taxon>Sporormia</taxon>
    </lineage>
</organism>
<name>A0A6A6V3W8_9PLEO</name>
<dbReference type="Proteomes" id="UP000799440">
    <property type="component" value="Unassembled WGS sequence"/>
</dbReference>
<reference evidence="1" key="1">
    <citation type="journal article" date="2020" name="Stud. Mycol.">
        <title>101 Dothideomycetes genomes: a test case for predicting lifestyles and emergence of pathogens.</title>
        <authorList>
            <person name="Haridas S."/>
            <person name="Albert R."/>
            <person name="Binder M."/>
            <person name="Bloem J."/>
            <person name="Labutti K."/>
            <person name="Salamov A."/>
            <person name="Andreopoulos B."/>
            <person name="Baker S."/>
            <person name="Barry K."/>
            <person name="Bills G."/>
            <person name="Bluhm B."/>
            <person name="Cannon C."/>
            <person name="Castanera R."/>
            <person name="Culley D."/>
            <person name="Daum C."/>
            <person name="Ezra D."/>
            <person name="Gonzalez J."/>
            <person name="Henrissat B."/>
            <person name="Kuo A."/>
            <person name="Liang C."/>
            <person name="Lipzen A."/>
            <person name="Lutzoni F."/>
            <person name="Magnuson J."/>
            <person name="Mondo S."/>
            <person name="Nolan M."/>
            <person name="Ohm R."/>
            <person name="Pangilinan J."/>
            <person name="Park H.-J."/>
            <person name="Ramirez L."/>
            <person name="Alfaro M."/>
            <person name="Sun H."/>
            <person name="Tritt A."/>
            <person name="Yoshinaga Y."/>
            <person name="Zwiers L.-H."/>
            <person name="Turgeon B."/>
            <person name="Goodwin S."/>
            <person name="Spatafora J."/>
            <person name="Crous P."/>
            <person name="Grigoriev I."/>
        </authorList>
    </citation>
    <scope>NUCLEOTIDE SEQUENCE</scope>
    <source>
        <strain evidence="1">CBS 119925</strain>
    </source>
</reference>
<accession>A0A6A6V3W8</accession>
<evidence type="ECO:0000313" key="2">
    <source>
        <dbReference type="Proteomes" id="UP000799440"/>
    </source>
</evidence>
<dbReference type="AlphaFoldDB" id="A0A6A6V3W8"/>
<gene>
    <name evidence="1" type="ORF">M011DRAFT_471005</name>
</gene>
<sequence length="157" mass="17955">MCLKHPHITVDFLFQGTHHNSDTHECFTAGEIINLTTGADHGDEALLRQYFQILLRDGVGLRPRTLPSTALIGFLHIARAQHQLSRLSELRNLRMWFHSCAVLSKDKRKHIDDTIGTLCADGTEATLWQRACKFAKVFEWIDRGTVLPEEEQNLEFC</sequence>
<evidence type="ECO:0000313" key="1">
    <source>
        <dbReference type="EMBL" id="KAF2743877.1"/>
    </source>
</evidence>
<keyword evidence="2" id="KW-1185">Reference proteome</keyword>